<dbReference type="Proteomes" id="UP000767446">
    <property type="component" value="Unassembled WGS sequence"/>
</dbReference>
<proteinExistence type="predicted"/>
<evidence type="ECO:0000313" key="2">
    <source>
        <dbReference type="Proteomes" id="UP000767446"/>
    </source>
</evidence>
<sequence length="77" mass="8358">MSSNFPRRLHLELIVNPENPALLTGLLVRYGGYLNGLATLTYSDLTFSGKTISAFGEALATLNVNPATIDPSRFVVF</sequence>
<reference evidence="1" key="1">
    <citation type="submission" date="2021-02" db="EMBL/GenBank/DDBJ databases">
        <title>Metagenome analyses of Stigonema ocellatum DSM 106950, Chlorogloea purpurea SAG 13.99 and Gomphosphaeria aponina DSM 107014.</title>
        <authorList>
            <person name="Marter P."/>
            <person name="Huang S."/>
        </authorList>
    </citation>
    <scope>NUCLEOTIDE SEQUENCE</scope>
    <source>
        <strain evidence="1">JP213</strain>
    </source>
</reference>
<comment type="caution">
    <text evidence="1">The sequence shown here is derived from an EMBL/GenBank/DDBJ whole genome shotgun (WGS) entry which is preliminary data.</text>
</comment>
<name>A0A941GWJ8_9CHRO</name>
<dbReference type="EMBL" id="JADQBC010000049">
    <property type="protein sequence ID" value="MBR8827946.1"/>
    <property type="molecule type" value="Genomic_DNA"/>
</dbReference>
<protein>
    <submittedName>
        <fullName evidence="1">Uncharacterized protein</fullName>
    </submittedName>
</protein>
<dbReference type="AlphaFoldDB" id="A0A941GWJ8"/>
<evidence type="ECO:0000313" key="1">
    <source>
        <dbReference type="EMBL" id="MBR8827946.1"/>
    </source>
</evidence>
<accession>A0A941GWJ8</accession>
<organism evidence="1 2">
    <name type="scientific">Gomphosphaeria aponina SAG 52.96 = DSM 107014</name>
    <dbReference type="NCBI Taxonomy" id="1521640"/>
    <lineage>
        <taxon>Bacteria</taxon>
        <taxon>Bacillati</taxon>
        <taxon>Cyanobacteriota</taxon>
        <taxon>Cyanophyceae</taxon>
        <taxon>Oscillatoriophycideae</taxon>
        <taxon>Chroococcales</taxon>
        <taxon>Gomphosphaeriaceae</taxon>
        <taxon>Gomphosphaeria</taxon>
    </lineage>
</organism>
<gene>
    <name evidence="1" type="ORF">DSM107014_08590</name>
</gene>